<evidence type="ECO:0000256" key="7">
    <source>
        <dbReference type="ARBA" id="ARBA00047942"/>
    </source>
</evidence>
<dbReference type="Pfam" id="PF02384">
    <property type="entry name" value="N6_Mtase"/>
    <property type="match status" value="1"/>
</dbReference>
<organism evidence="9 10">
    <name type="scientific">Roseibium marinum</name>
    <dbReference type="NCBI Taxonomy" id="281252"/>
    <lineage>
        <taxon>Bacteria</taxon>
        <taxon>Pseudomonadati</taxon>
        <taxon>Pseudomonadota</taxon>
        <taxon>Alphaproteobacteria</taxon>
        <taxon>Hyphomicrobiales</taxon>
        <taxon>Stappiaceae</taxon>
        <taxon>Roseibium</taxon>
    </lineage>
</organism>
<dbReference type="InterPro" id="IPR051537">
    <property type="entry name" value="DNA_Adenine_Mtase"/>
</dbReference>
<dbReference type="EC" id="2.1.1.72" evidence="2"/>
<dbReference type="InterPro" id="IPR003356">
    <property type="entry name" value="DNA_methylase_A-5"/>
</dbReference>
<name>A0A2S3UXE1_9HYPH</name>
<keyword evidence="4" id="KW-0808">Transferase</keyword>
<evidence type="ECO:0000259" key="8">
    <source>
        <dbReference type="Pfam" id="PF02384"/>
    </source>
</evidence>
<comment type="caution">
    <text evidence="9">The sequence shown here is derived from an EMBL/GenBank/DDBJ whole genome shotgun (WGS) entry which is preliminary data.</text>
</comment>
<evidence type="ECO:0000256" key="2">
    <source>
        <dbReference type="ARBA" id="ARBA00011900"/>
    </source>
</evidence>
<dbReference type="GO" id="GO:0008170">
    <property type="term" value="F:N-methyltransferase activity"/>
    <property type="evidence" value="ECO:0007669"/>
    <property type="project" value="InterPro"/>
</dbReference>
<comment type="catalytic activity">
    <reaction evidence="7">
        <text>a 2'-deoxyadenosine in DNA + S-adenosyl-L-methionine = an N(6)-methyl-2'-deoxyadenosine in DNA + S-adenosyl-L-homocysteine + H(+)</text>
        <dbReference type="Rhea" id="RHEA:15197"/>
        <dbReference type="Rhea" id="RHEA-COMP:12418"/>
        <dbReference type="Rhea" id="RHEA-COMP:12419"/>
        <dbReference type="ChEBI" id="CHEBI:15378"/>
        <dbReference type="ChEBI" id="CHEBI:57856"/>
        <dbReference type="ChEBI" id="CHEBI:59789"/>
        <dbReference type="ChEBI" id="CHEBI:90615"/>
        <dbReference type="ChEBI" id="CHEBI:90616"/>
        <dbReference type="EC" id="2.1.1.72"/>
    </reaction>
</comment>
<protein>
    <recommendedName>
        <fullName evidence="2">site-specific DNA-methyltransferase (adenine-specific)</fullName>
        <ecNumber evidence="2">2.1.1.72</ecNumber>
    </recommendedName>
</protein>
<gene>
    <name evidence="9" type="ORF">CLV41_103112</name>
</gene>
<dbReference type="AlphaFoldDB" id="A0A2S3UXE1"/>
<dbReference type="Proteomes" id="UP000236959">
    <property type="component" value="Unassembled WGS sequence"/>
</dbReference>
<evidence type="ECO:0000256" key="5">
    <source>
        <dbReference type="ARBA" id="ARBA00022691"/>
    </source>
</evidence>
<proteinExistence type="inferred from homology"/>
<dbReference type="PANTHER" id="PTHR42933">
    <property type="entry name" value="SLR6095 PROTEIN"/>
    <property type="match status" value="1"/>
</dbReference>
<keyword evidence="10" id="KW-1185">Reference proteome</keyword>
<dbReference type="RefSeq" id="WP_235867101.1">
    <property type="nucleotide sequence ID" value="NZ_PPCN01000003.1"/>
</dbReference>
<evidence type="ECO:0000313" key="10">
    <source>
        <dbReference type="Proteomes" id="UP000236959"/>
    </source>
</evidence>
<dbReference type="EMBL" id="PPCN01000003">
    <property type="protein sequence ID" value="POF32193.1"/>
    <property type="molecule type" value="Genomic_DNA"/>
</dbReference>
<evidence type="ECO:0000313" key="9">
    <source>
        <dbReference type="EMBL" id="POF32193.1"/>
    </source>
</evidence>
<evidence type="ECO:0000256" key="1">
    <source>
        <dbReference type="ARBA" id="ARBA00006594"/>
    </source>
</evidence>
<accession>A0A2S3UXE1</accession>
<dbReference type="GO" id="GO:0009007">
    <property type="term" value="F:site-specific DNA-methyltransferase (adenine-specific) activity"/>
    <property type="evidence" value="ECO:0007669"/>
    <property type="project" value="UniProtKB-EC"/>
</dbReference>
<comment type="similarity">
    <text evidence="1">Belongs to the N(4)/N(6)-methyltransferase family.</text>
</comment>
<feature type="domain" description="DNA methylase adenine-specific" evidence="8">
    <location>
        <begin position="20"/>
        <end position="101"/>
    </location>
</feature>
<sequence length="104" mass="11265">MEDFAKPTLDMRPSRVGTLDIIGWAYEFLISRFAATDGKKAGEFYTSAEVSQLMARLVEPQEGDELCDPTCGSGSLLLKCAREIRSGNGKPPFALFGQEAIGST</sequence>
<keyword evidence="5" id="KW-0949">S-adenosyl-L-methionine</keyword>
<dbReference type="GO" id="GO:0003677">
    <property type="term" value="F:DNA binding"/>
    <property type="evidence" value="ECO:0007669"/>
    <property type="project" value="InterPro"/>
</dbReference>
<dbReference type="PANTHER" id="PTHR42933:SF3">
    <property type="entry name" value="TYPE I RESTRICTION ENZYME MJAVIII METHYLASE SUBUNIT"/>
    <property type="match status" value="1"/>
</dbReference>
<dbReference type="InterPro" id="IPR029063">
    <property type="entry name" value="SAM-dependent_MTases_sf"/>
</dbReference>
<reference evidence="9 10" key="1">
    <citation type="submission" date="2018-01" db="EMBL/GenBank/DDBJ databases">
        <title>Genomic Encyclopedia of Archaeal and Bacterial Type Strains, Phase II (KMG-II): from individual species to whole genera.</title>
        <authorList>
            <person name="Goeker M."/>
        </authorList>
    </citation>
    <scope>NUCLEOTIDE SEQUENCE [LARGE SCALE GENOMIC DNA]</scope>
    <source>
        <strain evidence="9 10">DSM 17023</strain>
    </source>
</reference>
<evidence type="ECO:0000256" key="6">
    <source>
        <dbReference type="ARBA" id="ARBA00022747"/>
    </source>
</evidence>
<keyword evidence="6" id="KW-0680">Restriction system</keyword>
<dbReference type="GO" id="GO:0032259">
    <property type="term" value="P:methylation"/>
    <property type="evidence" value="ECO:0007669"/>
    <property type="project" value="UniProtKB-KW"/>
</dbReference>
<evidence type="ECO:0000256" key="3">
    <source>
        <dbReference type="ARBA" id="ARBA00022603"/>
    </source>
</evidence>
<dbReference type="SUPFAM" id="SSF53335">
    <property type="entry name" value="S-adenosyl-L-methionine-dependent methyltransferases"/>
    <property type="match status" value="1"/>
</dbReference>
<dbReference type="Gene3D" id="3.40.50.150">
    <property type="entry name" value="Vaccinia Virus protein VP39"/>
    <property type="match status" value="1"/>
</dbReference>
<evidence type="ECO:0000256" key="4">
    <source>
        <dbReference type="ARBA" id="ARBA00022679"/>
    </source>
</evidence>
<keyword evidence="3 9" id="KW-0489">Methyltransferase</keyword>
<dbReference type="PRINTS" id="PR00507">
    <property type="entry name" value="N12N6MTFRASE"/>
</dbReference>
<dbReference type="GO" id="GO:0009307">
    <property type="term" value="P:DNA restriction-modification system"/>
    <property type="evidence" value="ECO:0007669"/>
    <property type="project" value="UniProtKB-KW"/>
</dbReference>